<dbReference type="HOGENOM" id="CLU_2069654_0_0_10"/>
<evidence type="ECO:0000313" key="1">
    <source>
        <dbReference type="EMBL" id="AFM03680.1"/>
    </source>
</evidence>
<sequence length="118" mass="13912">MTDFVFNSGKHTTIISVSNSSDSEKVLLFTNVKLVNNNQKLIHSEFLLTDFNIYISYQLDLFGNEVPIIRYEYVKRMKGLRLAPRSKQTKYFASHLDLIRSLNDFTVEWYFHKVNKIN</sequence>
<protein>
    <submittedName>
        <fullName evidence="1">Uncharacterized protein</fullName>
    </submittedName>
</protein>
<reference evidence="2" key="1">
    <citation type="submission" date="2012-06" db="EMBL/GenBank/DDBJ databases">
        <title>The complete genome of Flexibacter litoralis DSM 6794.</title>
        <authorList>
            <person name="Lucas S."/>
            <person name="Copeland A."/>
            <person name="Lapidus A."/>
            <person name="Glavina del Rio T."/>
            <person name="Dalin E."/>
            <person name="Tice H."/>
            <person name="Bruce D."/>
            <person name="Goodwin L."/>
            <person name="Pitluck S."/>
            <person name="Peters L."/>
            <person name="Ovchinnikova G."/>
            <person name="Lu M."/>
            <person name="Kyrpides N."/>
            <person name="Mavromatis K."/>
            <person name="Ivanova N."/>
            <person name="Brettin T."/>
            <person name="Detter J.C."/>
            <person name="Han C."/>
            <person name="Larimer F."/>
            <person name="Land M."/>
            <person name="Hauser L."/>
            <person name="Markowitz V."/>
            <person name="Cheng J.-F."/>
            <person name="Hugenholtz P."/>
            <person name="Woyke T."/>
            <person name="Wu D."/>
            <person name="Spring S."/>
            <person name="Lang E."/>
            <person name="Kopitz M."/>
            <person name="Brambilla E."/>
            <person name="Klenk H.-P."/>
            <person name="Eisen J.A."/>
        </authorList>
    </citation>
    <scope>NUCLEOTIDE SEQUENCE [LARGE SCALE GENOMIC DNA]</scope>
    <source>
        <strain evidence="2">ATCC 23117 / DSM 6794 / NBRC 15988 / NCIMB 1366 / Sio-4</strain>
    </source>
</reference>
<name>I4AI95_BERLS</name>
<dbReference type="Proteomes" id="UP000006054">
    <property type="component" value="Chromosome"/>
</dbReference>
<keyword evidence="2" id="KW-1185">Reference proteome</keyword>
<organism evidence="1 2">
    <name type="scientific">Bernardetia litoralis (strain ATCC 23117 / DSM 6794 / NBRC 15988 / NCIMB 1366 / Fx l1 / Sio-4)</name>
    <name type="common">Flexibacter litoralis</name>
    <dbReference type="NCBI Taxonomy" id="880071"/>
    <lineage>
        <taxon>Bacteria</taxon>
        <taxon>Pseudomonadati</taxon>
        <taxon>Bacteroidota</taxon>
        <taxon>Cytophagia</taxon>
        <taxon>Cytophagales</taxon>
        <taxon>Bernardetiaceae</taxon>
        <taxon>Bernardetia</taxon>
    </lineage>
</organism>
<evidence type="ECO:0000313" key="2">
    <source>
        <dbReference type="Proteomes" id="UP000006054"/>
    </source>
</evidence>
<gene>
    <name evidence="1" type="ordered locus">Fleli_1244</name>
</gene>
<dbReference type="AlphaFoldDB" id="I4AI95"/>
<dbReference type="EMBL" id="CP003345">
    <property type="protein sequence ID" value="AFM03680.1"/>
    <property type="molecule type" value="Genomic_DNA"/>
</dbReference>
<proteinExistence type="predicted"/>
<dbReference type="KEGG" id="fli:Fleli_1244"/>
<accession>I4AI95</accession>